<evidence type="ECO:0000313" key="2">
    <source>
        <dbReference type="Proteomes" id="UP000321274"/>
    </source>
</evidence>
<reference evidence="1 2" key="1">
    <citation type="submission" date="2019-07" db="EMBL/GenBank/DDBJ databases">
        <title>Whole genome shotgun sequence of Acinetobacter johnsonii NBRC 102197.</title>
        <authorList>
            <person name="Hosoyama A."/>
            <person name="Uohara A."/>
            <person name="Ohji S."/>
            <person name="Ichikawa N."/>
        </authorList>
    </citation>
    <scope>NUCLEOTIDE SEQUENCE [LARGE SCALE GENOMIC DNA]</scope>
    <source>
        <strain evidence="1 2">NBRC 102197</strain>
    </source>
</reference>
<proteinExistence type="predicted"/>
<dbReference type="RefSeq" id="WP_114836936.1">
    <property type="nucleotide sequence ID" value="NZ_BJUJ01000067.1"/>
</dbReference>
<name>A0AAV3WFY3_ACIJO</name>
<comment type="caution">
    <text evidence="1">The sequence shown here is derived from an EMBL/GenBank/DDBJ whole genome shotgun (WGS) entry which is preliminary data.</text>
</comment>
<protein>
    <recommendedName>
        <fullName evidence="3">NlpC/P60 domain-containing protein</fullName>
    </recommendedName>
</protein>
<evidence type="ECO:0008006" key="3">
    <source>
        <dbReference type="Google" id="ProtNLM"/>
    </source>
</evidence>
<sequence>MNLDQFLDRTWTDSYTCNEFACEVWQHITGEDLSQRLQSFLNGTGSFIPIDTPESPCIALFNRKNADSHVGIFFEGKLLHLTSKGVHYVHLEIVQGGFQQPRFYK</sequence>
<accession>A0AAV3WFY3</accession>
<dbReference type="EMBL" id="BJUJ01000067">
    <property type="protein sequence ID" value="GEK44945.1"/>
    <property type="molecule type" value="Genomic_DNA"/>
</dbReference>
<dbReference type="Proteomes" id="UP000321274">
    <property type="component" value="Unassembled WGS sequence"/>
</dbReference>
<dbReference type="AlphaFoldDB" id="A0AAV3WFY3"/>
<evidence type="ECO:0000313" key="1">
    <source>
        <dbReference type="EMBL" id="GEK44945.1"/>
    </source>
</evidence>
<organism evidence="1 2">
    <name type="scientific">Acinetobacter johnsonii</name>
    <dbReference type="NCBI Taxonomy" id="40214"/>
    <lineage>
        <taxon>Bacteria</taxon>
        <taxon>Pseudomonadati</taxon>
        <taxon>Pseudomonadota</taxon>
        <taxon>Gammaproteobacteria</taxon>
        <taxon>Moraxellales</taxon>
        <taxon>Moraxellaceae</taxon>
        <taxon>Acinetobacter</taxon>
    </lineage>
</organism>
<gene>
    <name evidence="1" type="ORF">AJO04nite_22030</name>
</gene>